<dbReference type="VEuPathDB" id="VectorBase:GBRI000890"/>
<dbReference type="Proteomes" id="UP000091820">
    <property type="component" value="Unassembled WGS sequence"/>
</dbReference>
<protein>
    <submittedName>
        <fullName evidence="2">Uncharacterized protein</fullName>
    </submittedName>
</protein>
<evidence type="ECO:0000313" key="3">
    <source>
        <dbReference type="Proteomes" id="UP000091820"/>
    </source>
</evidence>
<feature type="transmembrane region" description="Helical" evidence="1">
    <location>
        <begin position="104"/>
        <end position="122"/>
    </location>
</feature>
<evidence type="ECO:0000313" key="2">
    <source>
        <dbReference type="EnsemblMetazoa" id="GBRI000890-PA"/>
    </source>
</evidence>
<keyword evidence="1" id="KW-1133">Transmembrane helix</keyword>
<evidence type="ECO:0000256" key="1">
    <source>
        <dbReference type="SAM" id="Phobius"/>
    </source>
</evidence>
<keyword evidence="3" id="KW-1185">Reference proteome</keyword>
<name>A0A1A9VZV9_9MUSC</name>
<accession>A0A1A9VZV9</accession>
<keyword evidence="1" id="KW-0812">Transmembrane</keyword>
<reference evidence="2" key="2">
    <citation type="submission" date="2020-05" db="UniProtKB">
        <authorList>
            <consortium name="EnsemblMetazoa"/>
        </authorList>
    </citation>
    <scope>IDENTIFICATION</scope>
    <source>
        <strain evidence="2">IAEA</strain>
    </source>
</reference>
<dbReference type="EnsemblMetazoa" id="GBRI000890-RA">
    <property type="protein sequence ID" value="GBRI000890-PA"/>
    <property type="gene ID" value="GBRI000890"/>
</dbReference>
<sequence length="133" mass="15231">MIDEQENGHDYIKTKFSIDQGLKSILLKFIIPMKGQIYYTTQLRNAVPFNIQTAASAYQIATLICLLGFSHDDRYPHRHDDDYVTGFNLYCENLRKLTDLQQKVEAVIGFLLFILLTVSSSIRNLLQSNISIA</sequence>
<keyword evidence="1" id="KW-0472">Membrane</keyword>
<reference evidence="3" key="1">
    <citation type="submission" date="2014-03" db="EMBL/GenBank/DDBJ databases">
        <authorList>
            <person name="Aksoy S."/>
            <person name="Warren W."/>
            <person name="Wilson R.K."/>
        </authorList>
    </citation>
    <scope>NUCLEOTIDE SEQUENCE [LARGE SCALE GENOMIC DNA]</scope>
    <source>
        <strain evidence="3">IAEA</strain>
    </source>
</reference>
<proteinExistence type="predicted"/>
<dbReference type="AlphaFoldDB" id="A0A1A9VZV9"/>
<organism evidence="2 3">
    <name type="scientific">Glossina brevipalpis</name>
    <dbReference type="NCBI Taxonomy" id="37001"/>
    <lineage>
        <taxon>Eukaryota</taxon>
        <taxon>Metazoa</taxon>
        <taxon>Ecdysozoa</taxon>
        <taxon>Arthropoda</taxon>
        <taxon>Hexapoda</taxon>
        <taxon>Insecta</taxon>
        <taxon>Pterygota</taxon>
        <taxon>Neoptera</taxon>
        <taxon>Endopterygota</taxon>
        <taxon>Diptera</taxon>
        <taxon>Brachycera</taxon>
        <taxon>Muscomorpha</taxon>
        <taxon>Hippoboscoidea</taxon>
        <taxon>Glossinidae</taxon>
        <taxon>Glossina</taxon>
    </lineage>
</organism>